<name>J9F3Z9_9ZZZZ</name>
<organism evidence="1">
    <name type="scientific">gut metagenome</name>
    <dbReference type="NCBI Taxonomy" id="749906"/>
    <lineage>
        <taxon>unclassified sequences</taxon>
        <taxon>metagenomes</taxon>
        <taxon>organismal metagenomes</taxon>
    </lineage>
</organism>
<dbReference type="EMBL" id="AMCI01009350">
    <property type="protein sequence ID" value="EJW89621.1"/>
    <property type="molecule type" value="Genomic_DNA"/>
</dbReference>
<proteinExistence type="predicted"/>
<accession>J9F3Z9</accession>
<reference evidence="1" key="1">
    <citation type="journal article" date="2012" name="PLoS ONE">
        <title>Gene sets for utilization of primary and secondary nutrition supplies in the distal gut of endangered iberian lynx.</title>
        <authorList>
            <person name="Alcaide M."/>
            <person name="Messina E."/>
            <person name="Richter M."/>
            <person name="Bargiela R."/>
            <person name="Peplies J."/>
            <person name="Huws S.A."/>
            <person name="Newbold C.J."/>
            <person name="Golyshin P.N."/>
            <person name="Simon M.A."/>
            <person name="Lopez G."/>
            <person name="Yakimov M.M."/>
            <person name="Ferrer M."/>
        </authorList>
    </citation>
    <scope>NUCLEOTIDE SEQUENCE</scope>
</reference>
<gene>
    <name evidence="1" type="ORF">EVA_22272</name>
</gene>
<sequence length="36" mass="4602">MGFKMYETNQKYKLNWTPYQFIMKRQYYLYLIKGIV</sequence>
<protein>
    <submittedName>
        <fullName evidence="1">Uncharacterized protein</fullName>
    </submittedName>
</protein>
<comment type="caution">
    <text evidence="1">The sequence shown here is derived from an EMBL/GenBank/DDBJ whole genome shotgun (WGS) entry which is preliminary data.</text>
</comment>
<evidence type="ECO:0000313" key="1">
    <source>
        <dbReference type="EMBL" id="EJW89621.1"/>
    </source>
</evidence>
<dbReference type="AlphaFoldDB" id="J9F3Z9"/>